<keyword evidence="11" id="KW-1185">Reference proteome</keyword>
<keyword evidence="4" id="KW-0255">Endonuclease</keyword>
<dbReference type="InterPro" id="IPR005537">
    <property type="entry name" value="RAMP_III_fam"/>
</dbReference>
<dbReference type="InterPro" id="IPR052216">
    <property type="entry name" value="CRISPR_Csm3_endoribonuclease"/>
</dbReference>
<protein>
    <recommendedName>
        <fullName evidence="2">CRISPR system Cms endoribonuclease Csm3</fullName>
    </recommendedName>
    <alternativeName>
        <fullName evidence="8">CRISPR type III A-associated RAMP protein Csm3</fullName>
    </alternativeName>
</protein>
<evidence type="ECO:0000313" key="10">
    <source>
        <dbReference type="EMBL" id="WAR43654.1"/>
    </source>
</evidence>
<dbReference type="EMBL" id="CP113517">
    <property type="protein sequence ID" value="WAR43654.1"/>
    <property type="molecule type" value="Genomic_DNA"/>
</dbReference>
<evidence type="ECO:0000256" key="6">
    <source>
        <dbReference type="ARBA" id="ARBA00022884"/>
    </source>
</evidence>
<keyword evidence="6" id="KW-0694">RNA-binding</keyword>
<evidence type="ECO:0000256" key="2">
    <source>
        <dbReference type="ARBA" id="ARBA00022150"/>
    </source>
</evidence>
<proteinExistence type="inferred from homology"/>
<evidence type="ECO:0000259" key="9">
    <source>
        <dbReference type="Pfam" id="PF03787"/>
    </source>
</evidence>
<keyword evidence="5" id="KW-0378">Hydrolase</keyword>
<evidence type="ECO:0000256" key="7">
    <source>
        <dbReference type="ARBA" id="ARBA00023118"/>
    </source>
</evidence>
<accession>A0ABY7GFP4</accession>
<evidence type="ECO:0000256" key="4">
    <source>
        <dbReference type="ARBA" id="ARBA00022759"/>
    </source>
</evidence>
<dbReference type="Proteomes" id="UP001162780">
    <property type="component" value="Chromosome"/>
</dbReference>
<organism evidence="10 11">
    <name type="scientific">Methylomonas rapida</name>
    <dbReference type="NCBI Taxonomy" id="2963939"/>
    <lineage>
        <taxon>Bacteria</taxon>
        <taxon>Pseudomonadati</taxon>
        <taxon>Pseudomonadota</taxon>
        <taxon>Gammaproteobacteria</taxon>
        <taxon>Methylococcales</taxon>
        <taxon>Methylococcaceae</taxon>
        <taxon>Methylomonas</taxon>
    </lineage>
</organism>
<dbReference type="InterPro" id="IPR013412">
    <property type="entry name" value="CRISPR-assoc_RAMP_Csm3"/>
</dbReference>
<dbReference type="Pfam" id="PF03787">
    <property type="entry name" value="RAMPs"/>
    <property type="match status" value="1"/>
</dbReference>
<dbReference type="NCBIfam" id="TIGR02582">
    <property type="entry name" value="cas7_TM1809"/>
    <property type="match status" value="1"/>
</dbReference>
<name>A0ABY7GFP4_9GAMM</name>
<keyword evidence="7" id="KW-0051">Antiviral defense</keyword>
<dbReference type="RefSeq" id="WP_255188641.1">
    <property type="nucleotide sequence ID" value="NZ_CP113517.1"/>
</dbReference>
<evidence type="ECO:0000256" key="8">
    <source>
        <dbReference type="ARBA" id="ARBA00033183"/>
    </source>
</evidence>
<evidence type="ECO:0000256" key="1">
    <source>
        <dbReference type="ARBA" id="ARBA00006342"/>
    </source>
</evidence>
<feature type="domain" description="CRISPR type III-associated protein" evidence="9">
    <location>
        <begin position="18"/>
        <end position="220"/>
    </location>
</feature>
<gene>
    <name evidence="10" type="primary">csm3</name>
    <name evidence="10" type="ORF">NM686_014880</name>
</gene>
<keyword evidence="3" id="KW-0540">Nuclease</keyword>
<evidence type="ECO:0000256" key="3">
    <source>
        <dbReference type="ARBA" id="ARBA00022722"/>
    </source>
</evidence>
<evidence type="ECO:0000313" key="11">
    <source>
        <dbReference type="Proteomes" id="UP001162780"/>
    </source>
</evidence>
<dbReference type="PANTHER" id="PTHR35579:SF3">
    <property type="entry name" value="CRISPR SYSTEM CMS ENDORIBONUCLEASE CSM3"/>
    <property type="match status" value="1"/>
</dbReference>
<dbReference type="PANTHER" id="PTHR35579">
    <property type="entry name" value="CRISPR SYSTEM CMS ENDORIBONUCLEASE CSM3"/>
    <property type="match status" value="1"/>
</dbReference>
<sequence>MSNQINPKLKSKIFIKGKITALTGLHIGGNSIGMAIGGADKVVVRNPLTNEPYIPGSSLRGKMRSLLERARGDEKHNPSEGGFSLKEGKLEAQAGINPETLLGKLFGVSADKNNGQPTRLMVRDASLTKESKQQLENAPNTDMPMTEVKTEVNIDRITSAANPRQFERVPAGAEFAFELLLTLLEGDDEAQFLNLIREGLELVQHDSLGGHGSRGYGAVEFSVQTLQERTMPQYQKGESAADVNEKLMALFADLQTQNVAIGA</sequence>
<evidence type="ECO:0000256" key="5">
    <source>
        <dbReference type="ARBA" id="ARBA00022801"/>
    </source>
</evidence>
<comment type="similarity">
    <text evidence="1">Belongs to the CRISPR-associated Csm3 family.</text>
</comment>
<reference evidence="10" key="1">
    <citation type="submission" date="2022-11" db="EMBL/GenBank/DDBJ databases">
        <title>Methylomonas rapida sp. nov., Carotenoid-Producing Obligate Methanotrophs with High Growth Characteristics and Biotechnological Potential.</title>
        <authorList>
            <person name="Tikhonova E.N."/>
            <person name="Suleimanov R.Z."/>
            <person name="Miroshnikov K."/>
            <person name="Oshkin I.Y."/>
            <person name="Belova S.E."/>
            <person name="Danilova O.V."/>
            <person name="Ashikhmin A."/>
            <person name="Konopkin A."/>
            <person name="But S.Y."/>
            <person name="Khmelenina V.N."/>
            <person name="Kuznetsov N."/>
            <person name="Pimenov N.V."/>
            <person name="Dedysh S.N."/>
        </authorList>
    </citation>
    <scope>NUCLEOTIDE SEQUENCE</scope>
    <source>
        <strain evidence="10">MP1</strain>
    </source>
</reference>